<evidence type="ECO:0000313" key="3">
    <source>
        <dbReference type="Proteomes" id="UP000015106"/>
    </source>
</evidence>
<accession>A0A8R7R078</accession>
<dbReference type="AlphaFoldDB" id="A0A8R7R078"/>
<proteinExistence type="predicted"/>
<feature type="transmembrane region" description="Helical" evidence="1">
    <location>
        <begin position="20"/>
        <end position="41"/>
    </location>
</feature>
<dbReference type="Proteomes" id="UP000015106">
    <property type="component" value="Chromosome 7"/>
</dbReference>
<dbReference type="EnsemblPlants" id="TuG1812G0700000832.01.T01">
    <property type="protein sequence ID" value="TuG1812G0700000832.01.T01.cds356482"/>
    <property type="gene ID" value="TuG1812G0700000832.01"/>
</dbReference>
<keyword evidence="3" id="KW-1185">Reference proteome</keyword>
<evidence type="ECO:0000313" key="2">
    <source>
        <dbReference type="EnsemblPlants" id="TuG1812G0700000832.01.T01.cds356482"/>
    </source>
</evidence>
<keyword evidence="1" id="KW-0812">Transmembrane</keyword>
<reference evidence="3" key="1">
    <citation type="journal article" date="2013" name="Nature">
        <title>Draft genome of the wheat A-genome progenitor Triticum urartu.</title>
        <authorList>
            <person name="Ling H.Q."/>
            <person name="Zhao S."/>
            <person name="Liu D."/>
            <person name="Wang J."/>
            <person name="Sun H."/>
            <person name="Zhang C."/>
            <person name="Fan H."/>
            <person name="Li D."/>
            <person name="Dong L."/>
            <person name="Tao Y."/>
            <person name="Gao C."/>
            <person name="Wu H."/>
            <person name="Li Y."/>
            <person name="Cui Y."/>
            <person name="Guo X."/>
            <person name="Zheng S."/>
            <person name="Wang B."/>
            <person name="Yu K."/>
            <person name="Liang Q."/>
            <person name="Yang W."/>
            <person name="Lou X."/>
            <person name="Chen J."/>
            <person name="Feng M."/>
            <person name="Jian J."/>
            <person name="Zhang X."/>
            <person name="Luo G."/>
            <person name="Jiang Y."/>
            <person name="Liu J."/>
            <person name="Wang Z."/>
            <person name="Sha Y."/>
            <person name="Zhang B."/>
            <person name="Wu H."/>
            <person name="Tang D."/>
            <person name="Shen Q."/>
            <person name="Xue P."/>
            <person name="Zou S."/>
            <person name="Wang X."/>
            <person name="Liu X."/>
            <person name="Wang F."/>
            <person name="Yang Y."/>
            <person name="An X."/>
            <person name="Dong Z."/>
            <person name="Zhang K."/>
            <person name="Zhang X."/>
            <person name="Luo M.C."/>
            <person name="Dvorak J."/>
            <person name="Tong Y."/>
            <person name="Wang J."/>
            <person name="Yang H."/>
            <person name="Li Z."/>
            <person name="Wang D."/>
            <person name="Zhang A."/>
            <person name="Wang J."/>
        </authorList>
    </citation>
    <scope>NUCLEOTIDE SEQUENCE</scope>
    <source>
        <strain evidence="3">cv. G1812</strain>
    </source>
</reference>
<protein>
    <submittedName>
        <fullName evidence="2">Uncharacterized protein</fullName>
    </submittedName>
</protein>
<dbReference type="Gramene" id="TuG1812G0700000832.01.T01">
    <property type="protein sequence ID" value="TuG1812G0700000832.01.T01.cds356482"/>
    <property type="gene ID" value="TuG1812G0700000832.01"/>
</dbReference>
<name>A0A8R7R078_TRIUA</name>
<evidence type="ECO:0000256" key="1">
    <source>
        <dbReference type="SAM" id="Phobius"/>
    </source>
</evidence>
<reference evidence="2" key="2">
    <citation type="submission" date="2018-03" db="EMBL/GenBank/DDBJ databases">
        <title>The Triticum urartu genome reveals the dynamic nature of wheat genome evolution.</title>
        <authorList>
            <person name="Ling H."/>
            <person name="Ma B."/>
            <person name="Shi X."/>
            <person name="Liu H."/>
            <person name="Dong L."/>
            <person name="Sun H."/>
            <person name="Cao Y."/>
            <person name="Gao Q."/>
            <person name="Zheng S."/>
            <person name="Li Y."/>
            <person name="Yu Y."/>
            <person name="Du H."/>
            <person name="Qi M."/>
            <person name="Li Y."/>
            <person name="Yu H."/>
            <person name="Cui Y."/>
            <person name="Wang N."/>
            <person name="Chen C."/>
            <person name="Wu H."/>
            <person name="Zhao Y."/>
            <person name="Zhang J."/>
            <person name="Li Y."/>
            <person name="Zhou W."/>
            <person name="Zhang B."/>
            <person name="Hu W."/>
            <person name="Eijk M."/>
            <person name="Tang J."/>
            <person name="Witsenboer H."/>
            <person name="Zhao S."/>
            <person name="Li Z."/>
            <person name="Zhang A."/>
            <person name="Wang D."/>
            <person name="Liang C."/>
        </authorList>
    </citation>
    <scope>NUCLEOTIDE SEQUENCE [LARGE SCALE GENOMIC DNA]</scope>
    <source>
        <strain evidence="2">cv. G1812</strain>
    </source>
</reference>
<organism evidence="2 3">
    <name type="scientific">Triticum urartu</name>
    <name type="common">Red wild einkorn</name>
    <name type="synonym">Crithodium urartu</name>
    <dbReference type="NCBI Taxonomy" id="4572"/>
    <lineage>
        <taxon>Eukaryota</taxon>
        <taxon>Viridiplantae</taxon>
        <taxon>Streptophyta</taxon>
        <taxon>Embryophyta</taxon>
        <taxon>Tracheophyta</taxon>
        <taxon>Spermatophyta</taxon>
        <taxon>Magnoliopsida</taxon>
        <taxon>Liliopsida</taxon>
        <taxon>Poales</taxon>
        <taxon>Poaceae</taxon>
        <taxon>BOP clade</taxon>
        <taxon>Pooideae</taxon>
        <taxon>Triticodae</taxon>
        <taxon>Triticeae</taxon>
        <taxon>Triticinae</taxon>
        <taxon>Triticum</taxon>
    </lineage>
</organism>
<reference evidence="2" key="3">
    <citation type="submission" date="2022-06" db="UniProtKB">
        <authorList>
            <consortium name="EnsemblPlants"/>
        </authorList>
    </citation>
    <scope>IDENTIFICATION</scope>
</reference>
<keyword evidence="1" id="KW-0472">Membrane</keyword>
<sequence>MLFCEGIYLILLRYFNGVELINSSVIYYFMYTFVLSVALFLQKS</sequence>
<keyword evidence="1" id="KW-1133">Transmembrane helix</keyword>